<feature type="domain" description="Leucine-rich repeat-containing N-terminal plant-type" evidence="6">
    <location>
        <begin position="324"/>
        <end position="349"/>
    </location>
</feature>
<accession>A0A835IM98</accession>
<evidence type="ECO:0000313" key="7">
    <source>
        <dbReference type="EMBL" id="KAF9619173.1"/>
    </source>
</evidence>
<comment type="subcellular location">
    <subcellularLocation>
        <location evidence="1">Cell envelope</location>
    </subcellularLocation>
</comment>
<evidence type="ECO:0000256" key="2">
    <source>
        <dbReference type="ARBA" id="ARBA00022614"/>
    </source>
</evidence>
<dbReference type="AlphaFoldDB" id="A0A835IM98"/>
<dbReference type="InterPro" id="IPR032675">
    <property type="entry name" value="LRR_dom_sf"/>
</dbReference>
<organism evidence="7 8">
    <name type="scientific">Coptis chinensis</name>
    <dbReference type="NCBI Taxonomy" id="261450"/>
    <lineage>
        <taxon>Eukaryota</taxon>
        <taxon>Viridiplantae</taxon>
        <taxon>Streptophyta</taxon>
        <taxon>Embryophyta</taxon>
        <taxon>Tracheophyta</taxon>
        <taxon>Spermatophyta</taxon>
        <taxon>Magnoliopsida</taxon>
        <taxon>Ranunculales</taxon>
        <taxon>Ranunculaceae</taxon>
        <taxon>Coptidoideae</taxon>
        <taxon>Coptis</taxon>
    </lineage>
</organism>
<comment type="similarity">
    <text evidence="4">Belongs to the polygalacturonase-inhibiting protein family.</text>
</comment>
<dbReference type="PANTHER" id="PTHR48059">
    <property type="entry name" value="POLYGALACTURONASE INHIBITOR 1"/>
    <property type="match status" value="1"/>
</dbReference>
<dbReference type="Pfam" id="PF13855">
    <property type="entry name" value="LRR_8"/>
    <property type="match status" value="1"/>
</dbReference>
<evidence type="ECO:0000256" key="1">
    <source>
        <dbReference type="ARBA" id="ARBA00004196"/>
    </source>
</evidence>
<evidence type="ECO:0000259" key="6">
    <source>
        <dbReference type="Pfam" id="PF08263"/>
    </source>
</evidence>
<protein>
    <recommendedName>
        <fullName evidence="6">Leucine-rich repeat-containing N-terminal plant-type domain-containing protein</fullName>
    </recommendedName>
</protein>
<gene>
    <name evidence="7" type="ORF">IFM89_005727</name>
</gene>
<feature type="region of interest" description="Disordered" evidence="5">
    <location>
        <begin position="294"/>
        <end position="322"/>
    </location>
</feature>
<keyword evidence="2" id="KW-0433">Leucine-rich repeat</keyword>
<dbReference type="Pfam" id="PF08263">
    <property type="entry name" value="LRRNT_2"/>
    <property type="match status" value="1"/>
</dbReference>
<evidence type="ECO:0000256" key="3">
    <source>
        <dbReference type="ARBA" id="ARBA00022737"/>
    </source>
</evidence>
<sequence length="482" mass="53918">MLNLKRIGNDNYIDDESDDDYLSQMSGSDSNIEVDNETEVSISCGIDVSHKRSCFEPLDFGCPTSICSHCGAIVWTKSPISWITATNRARVGNRCYEHIRQTREERTLVAKGIEAARVATKEGFCSIAFSAIAAVGEATGAAVGEFSLVEIPEKGPLKADQSTFMDDIALGLVHGGRLPPVIGAIAELNNRVVRSGPRDARDGKTTLFPEFNYLTLTKSRTSLWITREPTESRYYRLRIQAKGDARTDTFKKVKVSSSTSTEIVELETDATSIFDKQEKKEHWLQRVLRQQGWPQKKYSRSNAFPGPQQLERQPEQQLESNSSLETDFGGIESWNSSLDCCQWDLVTCNPRSPSRNVVTLDIYSFVTSLAPEVVVNSAVLAPLFPITTLMKLDISSNSIQGELPPNGIVNFTKLLHLDLRENSFNGSIPTKLFRLQRLRYLDMNSNMFNGILSQEVRALWNLRVLNLAENFLYGEIPMEIGK</sequence>
<reference evidence="7 8" key="1">
    <citation type="submission" date="2020-10" db="EMBL/GenBank/DDBJ databases">
        <title>The Coptis chinensis genome and diversification of protoberbering-type alkaloids.</title>
        <authorList>
            <person name="Wang B."/>
            <person name="Shu S."/>
            <person name="Song C."/>
            <person name="Liu Y."/>
        </authorList>
    </citation>
    <scope>NUCLEOTIDE SEQUENCE [LARGE SCALE GENOMIC DNA]</scope>
    <source>
        <strain evidence="7">HL-2020</strain>
        <tissue evidence="7">Leaf</tissue>
    </source>
</reference>
<dbReference type="InterPro" id="IPR013210">
    <property type="entry name" value="LRR_N_plant-typ"/>
</dbReference>
<dbReference type="EMBL" id="JADFTS010000002">
    <property type="protein sequence ID" value="KAF9619173.1"/>
    <property type="molecule type" value="Genomic_DNA"/>
</dbReference>
<keyword evidence="3" id="KW-0677">Repeat</keyword>
<evidence type="ECO:0000256" key="4">
    <source>
        <dbReference type="ARBA" id="ARBA00038043"/>
    </source>
</evidence>
<evidence type="ECO:0000313" key="8">
    <source>
        <dbReference type="Proteomes" id="UP000631114"/>
    </source>
</evidence>
<name>A0A835IM98_9MAGN</name>
<proteinExistence type="inferred from homology"/>
<comment type="caution">
    <text evidence="7">The sequence shown here is derived from an EMBL/GenBank/DDBJ whole genome shotgun (WGS) entry which is preliminary data.</text>
</comment>
<dbReference type="Gene3D" id="3.80.10.10">
    <property type="entry name" value="Ribonuclease Inhibitor"/>
    <property type="match status" value="1"/>
</dbReference>
<dbReference type="FunFam" id="3.80.10.10:FF:000383">
    <property type="entry name" value="Leucine-rich repeat receptor protein kinase EMS1"/>
    <property type="match status" value="1"/>
</dbReference>
<dbReference type="SUPFAM" id="SSF52058">
    <property type="entry name" value="L domain-like"/>
    <property type="match status" value="1"/>
</dbReference>
<dbReference type="InterPro" id="IPR001611">
    <property type="entry name" value="Leu-rich_rpt"/>
</dbReference>
<dbReference type="OrthoDB" id="1742253at2759"/>
<keyword evidence="8" id="KW-1185">Reference proteome</keyword>
<feature type="compositionally biased region" description="Low complexity" evidence="5">
    <location>
        <begin position="307"/>
        <end position="319"/>
    </location>
</feature>
<dbReference type="InterPro" id="IPR051848">
    <property type="entry name" value="PGIP"/>
</dbReference>
<dbReference type="Proteomes" id="UP000631114">
    <property type="component" value="Unassembled WGS sequence"/>
</dbReference>
<dbReference type="PANTHER" id="PTHR48059:SF30">
    <property type="entry name" value="OS06G0587000 PROTEIN"/>
    <property type="match status" value="1"/>
</dbReference>
<evidence type="ECO:0000256" key="5">
    <source>
        <dbReference type="SAM" id="MobiDB-lite"/>
    </source>
</evidence>